<protein>
    <submittedName>
        <fullName evidence="1">Uncharacterized protein</fullName>
    </submittedName>
</protein>
<dbReference type="EMBL" id="CP036271">
    <property type="protein sequence ID" value="QDT57505.1"/>
    <property type="molecule type" value="Genomic_DNA"/>
</dbReference>
<dbReference type="AlphaFoldDB" id="A0A517SN08"/>
<keyword evidence="2" id="KW-1185">Reference proteome</keyword>
<evidence type="ECO:0000313" key="2">
    <source>
        <dbReference type="Proteomes" id="UP000315700"/>
    </source>
</evidence>
<evidence type="ECO:0000313" key="1">
    <source>
        <dbReference type="EMBL" id="QDT57505.1"/>
    </source>
</evidence>
<dbReference type="InParanoid" id="A0A517SN08"/>
<organism evidence="1 2">
    <name type="scientific">Caulifigura coniformis</name>
    <dbReference type="NCBI Taxonomy" id="2527983"/>
    <lineage>
        <taxon>Bacteria</taxon>
        <taxon>Pseudomonadati</taxon>
        <taxon>Planctomycetota</taxon>
        <taxon>Planctomycetia</taxon>
        <taxon>Planctomycetales</taxon>
        <taxon>Planctomycetaceae</taxon>
        <taxon>Caulifigura</taxon>
    </lineage>
</organism>
<accession>A0A517SN08</accession>
<proteinExistence type="predicted"/>
<sequence>MMSRPTFEVELLPRWTLTNEQTQGESVAFDVGPAGSAYLAFARKPADYRIETPQRSVGKTKGRQPQTYRVLAVGDIGCELDVTIVGEPFNIHHVQPLGDELLLACARCQYRGGQDSDRNGRVYSREGNPLREMLLGDGIQSLQTTSQAAIWTSYFDEGVFGNYGWTDPIGRSGLVAWDRHGTREYEFEPTGPLDIICDCYAMNVATDRDVWFSYYRGFPLVHLHDRHVHGVWETSVAGNSTLAVAYGYALMDGGYHDRSAFCLFELARTGKAVQLARFELKGVDGESLGAPAARGRGDSLTFLSGPRLYRFTIDDALSHHWNG</sequence>
<dbReference type="Proteomes" id="UP000315700">
    <property type="component" value="Chromosome"/>
</dbReference>
<name>A0A517SN08_9PLAN</name>
<dbReference type="RefSeq" id="WP_145034850.1">
    <property type="nucleotide sequence ID" value="NZ_CP036271.1"/>
</dbReference>
<gene>
    <name evidence="1" type="ORF">Pan44_55740</name>
</gene>
<dbReference type="KEGG" id="ccos:Pan44_55740"/>
<reference evidence="1 2" key="1">
    <citation type="submission" date="2019-02" db="EMBL/GenBank/DDBJ databases">
        <title>Deep-cultivation of Planctomycetes and their phenomic and genomic characterization uncovers novel biology.</title>
        <authorList>
            <person name="Wiegand S."/>
            <person name="Jogler M."/>
            <person name="Boedeker C."/>
            <person name="Pinto D."/>
            <person name="Vollmers J."/>
            <person name="Rivas-Marin E."/>
            <person name="Kohn T."/>
            <person name="Peeters S.H."/>
            <person name="Heuer A."/>
            <person name="Rast P."/>
            <person name="Oberbeckmann S."/>
            <person name="Bunk B."/>
            <person name="Jeske O."/>
            <person name="Meyerdierks A."/>
            <person name="Storesund J.E."/>
            <person name="Kallscheuer N."/>
            <person name="Luecker S."/>
            <person name="Lage O.M."/>
            <person name="Pohl T."/>
            <person name="Merkel B.J."/>
            <person name="Hornburger P."/>
            <person name="Mueller R.-W."/>
            <person name="Bruemmer F."/>
            <person name="Labrenz M."/>
            <person name="Spormann A.M."/>
            <person name="Op den Camp H."/>
            <person name="Overmann J."/>
            <person name="Amann R."/>
            <person name="Jetten M.S.M."/>
            <person name="Mascher T."/>
            <person name="Medema M.H."/>
            <person name="Devos D.P."/>
            <person name="Kaster A.-K."/>
            <person name="Ovreas L."/>
            <person name="Rohde M."/>
            <person name="Galperin M.Y."/>
            <person name="Jogler C."/>
        </authorList>
    </citation>
    <scope>NUCLEOTIDE SEQUENCE [LARGE SCALE GENOMIC DNA]</scope>
    <source>
        <strain evidence="1 2">Pan44</strain>
    </source>
</reference>
<dbReference type="OrthoDB" id="304912at2"/>